<reference evidence="4 5" key="1">
    <citation type="submission" date="2016-10" db="EMBL/GenBank/DDBJ databases">
        <authorList>
            <person name="de Groot N.N."/>
        </authorList>
    </citation>
    <scope>NUCLEOTIDE SEQUENCE [LARGE SCALE GENOMIC DNA]</scope>
    <source>
        <strain evidence="4 5">CGMCC 4.5506</strain>
    </source>
</reference>
<keyword evidence="3 4" id="KW-0067">ATP-binding</keyword>
<dbReference type="SMART" id="SM00382">
    <property type="entry name" value="AAA"/>
    <property type="match status" value="1"/>
</dbReference>
<dbReference type="InterPro" id="IPR050166">
    <property type="entry name" value="ABC_transporter_ATP-bind"/>
</dbReference>
<dbReference type="SUPFAM" id="SSF52540">
    <property type="entry name" value="P-loop containing nucleoside triphosphate hydrolases"/>
    <property type="match status" value="1"/>
</dbReference>
<dbReference type="OrthoDB" id="4533303at2"/>
<dbReference type="GO" id="GO:0016887">
    <property type="term" value="F:ATP hydrolysis activity"/>
    <property type="evidence" value="ECO:0007669"/>
    <property type="project" value="InterPro"/>
</dbReference>
<proteinExistence type="predicted"/>
<evidence type="ECO:0000256" key="1">
    <source>
        <dbReference type="ARBA" id="ARBA00022448"/>
    </source>
</evidence>
<protein>
    <submittedName>
        <fullName evidence="4">NitT/TauT family transport system ATP-binding protein</fullName>
    </submittedName>
</protein>
<dbReference type="RefSeq" id="WP_091804812.1">
    <property type="nucleotide sequence ID" value="NZ_CP016353.1"/>
</dbReference>
<dbReference type="Gene3D" id="3.40.50.300">
    <property type="entry name" value="P-loop containing nucleotide triphosphate hydrolases"/>
    <property type="match status" value="1"/>
</dbReference>
<dbReference type="PANTHER" id="PTHR42788">
    <property type="entry name" value="TAURINE IMPORT ATP-BINDING PROTEIN-RELATED"/>
    <property type="match status" value="1"/>
</dbReference>
<gene>
    <name evidence="4" type="ORF">SAMN05421630_105321</name>
</gene>
<dbReference type="PROSITE" id="PS50893">
    <property type="entry name" value="ABC_TRANSPORTER_2"/>
    <property type="match status" value="1"/>
</dbReference>
<evidence type="ECO:0000313" key="5">
    <source>
        <dbReference type="Proteomes" id="UP000199494"/>
    </source>
</evidence>
<dbReference type="Pfam" id="PF00005">
    <property type="entry name" value="ABC_tran"/>
    <property type="match status" value="1"/>
</dbReference>
<dbReference type="AlphaFoldDB" id="A0A222VQZ7"/>
<evidence type="ECO:0000256" key="3">
    <source>
        <dbReference type="ARBA" id="ARBA00022840"/>
    </source>
</evidence>
<evidence type="ECO:0000313" key="4">
    <source>
        <dbReference type="EMBL" id="SDD04504.1"/>
    </source>
</evidence>
<keyword evidence="5" id="KW-1185">Reference proteome</keyword>
<dbReference type="InterPro" id="IPR017871">
    <property type="entry name" value="ABC_transporter-like_CS"/>
</dbReference>
<keyword evidence="2" id="KW-0547">Nucleotide-binding</keyword>
<dbReference type="EMBL" id="FMZE01000005">
    <property type="protein sequence ID" value="SDD04504.1"/>
    <property type="molecule type" value="Genomic_DNA"/>
</dbReference>
<keyword evidence="1" id="KW-0813">Transport</keyword>
<dbReference type="GO" id="GO:0005524">
    <property type="term" value="F:ATP binding"/>
    <property type="evidence" value="ECO:0007669"/>
    <property type="project" value="UniProtKB-KW"/>
</dbReference>
<name>A0A222VQZ7_9PSEU</name>
<dbReference type="CDD" id="cd03293">
    <property type="entry name" value="ABC_NrtD_SsuB_transporters"/>
    <property type="match status" value="1"/>
</dbReference>
<dbReference type="Proteomes" id="UP000199494">
    <property type="component" value="Unassembled WGS sequence"/>
</dbReference>
<dbReference type="STRING" id="530584.SAMN05421630_105321"/>
<accession>A0A222VQZ7</accession>
<dbReference type="InterPro" id="IPR003439">
    <property type="entry name" value="ABC_transporter-like_ATP-bd"/>
</dbReference>
<dbReference type="InterPro" id="IPR027417">
    <property type="entry name" value="P-loop_NTPase"/>
</dbReference>
<sequence>MSGGFTIEGVSKTFDGSSSPVRALDDIRLTVEEGEFVVLLGRSGCGKSTLLEIMAGLQNPTSGTVHLGQELITEPNEKIGMVFQDPSLYPWRTVARNVELGLELAGVPKARRKTVAQEHLELVGLPDAGPKYPRQLSGGMRQRVGIARALATEPDVLLMDEPFGAVDHLTRLQLQRDLLRLWSEHKRTVVFVTHDVAEAIVLADRIVLLTPGPGRIARTWTVDGERPRELDSPELMALRDEIYSHIGGEPAEESVQSTVDSQVGL</sequence>
<evidence type="ECO:0000256" key="2">
    <source>
        <dbReference type="ARBA" id="ARBA00022741"/>
    </source>
</evidence>
<dbReference type="PANTHER" id="PTHR42788:SF13">
    <property type="entry name" value="ALIPHATIC SULFONATES IMPORT ATP-BINDING PROTEIN SSUB"/>
    <property type="match status" value="1"/>
</dbReference>
<dbReference type="KEGG" id="pmad:BAY61_16365"/>
<dbReference type="InterPro" id="IPR003593">
    <property type="entry name" value="AAA+_ATPase"/>
</dbReference>
<dbReference type="PROSITE" id="PS00211">
    <property type="entry name" value="ABC_TRANSPORTER_1"/>
    <property type="match status" value="1"/>
</dbReference>
<organism evidence="4 5">
    <name type="scientific">Prauserella marina</name>
    <dbReference type="NCBI Taxonomy" id="530584"/>
    <lineage>
        <taxon>Bacteria</taxon>
        <taxon>Bacillati</taxon>
        <taxon>Actinomycetota</taxon>
        <taxon>Actinomycetes</taxon>
        <taxon>Pseudonocardiales</taxon>
        <taxon>Pseudonocardiaceae</taxon>
        <taxon>Prauserella</taxon>
    </lineage>
</organism>